<evidence type="ECO:0000313" key="2">
    <source>
        <dbReference type="Proteomes" id="UP000199452"/>
    </source>
</evidence>
<dbReference type="Proteomes" id="UP000199452">
    <property type="component" value="Unassembled WGS sequence"/>
</dbReference>
<sequence>MARTIAQIKTEITTAFTADETVAARYGFTKGVAFEDTFSKVSLESILFFVVAAAMWTLESLFDIHKKEVAELLDTKKPHRLKWYRDKALAFQLGRSLEPDTDTYAELVDSERVVRYASAVEYQGRLYIKLAKGSGDKQPLSGAEQTAVTAYFSEIKDAGVVLEVVNEPADHMRLSMDIYYDPMVFAPSGLRLDTGEDAVRNAIKSYLQNLPFNGEYRNSALVDRLQALDGVVIPELREALTVSDADYQAATGAKPWTGIQAKSLPVSGYYKIYEESNLVLAFKAYQTIESV</sequence>
<dbReference type="OrthoDB" id="1053324at2"/>
<reference evidence="1 2" key="1">
    <citation type="submission" date="2016-09" db="EMBL/GenBank/DDBJ databases">
        <authorList>
            <person name="Capua I."/>
            <person name="De Benedictis P."/>
            <person name="Joannis T."/>
            <person name="Lombin L.H."/>
            <person name="Cattoli G."/>
        </authorList>
    </citation>
    <scope>NUCLEOTIDE SEQUENCE [LARGE SCALE GENOMIC DNA]</scope>
    <source>
        <strain evidence="1 2">A7P-90m</strain>
    </source>
</reference>
<dbReference type="AlphaFoldDB" id="A0A1G6M9J6"/>
<dbReference type="STRING" id="1640674.SAMN05216323_103512"/>
<organism evidence="1 2">
    <name type="scientific">Williamwhitmania taraxaci</name>
    <dbReference type="NCBI Taxonomy" id="1640674"/>
    <lineage>
        <taxon>Bacteria</taxon>
        <taxon>Pseudomonadati</taxon>
        <taxon>Bacteroidota</taxon>
        <taxon>Bacteroidia</taxon>
        <taxon>Bacteroidales</taxon>
        <taxon>Williamwhitmaniaceae</taxon>
        <taxon>Williamwhitmania</taxon>
    </lineage>
</organism>
<dbReference type="RefSeq" id="WP_092438573.1">
    <property type="nucleotide sequence ID" value="NZ_FMYP01000035.1"/>
</dbReference>
<evidence type="ECO:0000313" key="1">
    <source>
        <dbReference type="EMBL" id="SDC52272.1"/>
    </source>
</evidence>
<accession>A0A1G6M9J6</accession>
<protein>
    <submittedName>
        <fullName evidence="1">Uncharacterized protein</fullName>
    </submittedName>
</protein>
<proteinExistence type="predicted"/>
<keyword evidence="2" id="KW-1185">Reference proteome</keyword>
<dbReference type="EMBL" id="FMYP01000035">
    <property type="protein sequence ID" value="SDC52272.1"/>
    <property type="molecule type" value="Genomic_DNA"/>
</dbReference>
<name>A0A1G6M9J6_9BACT</name>
<gene>
    <name evidence="1" type="ORF">SAMN05216323_103512</name>
</gene>